<dbReference type="Pfam" id="PF03466">
    <property type="entry name" value="LysR_substrate"/>
    <property type="match status" value="1"/>
</dbReference>
<sequence>MTRTDLGALPYPSLIPATGPELRQLRCLIAVAECGSFPRAADGLGMSQPALWQEIGRLERAVGAELLDRGGRDVGLTDAGEVYAHHARRALRDLSVADRAVRGAAHRAVPDAAVAADLSRETVRLAVTPTFTAYLVGPLVAELRRRHPGLALTVQELPRERLVAGLLAGELDAGVALDGARAAGIAERALFTETLSLVVTAGDAGRVESRPVPARELERRQLALLSGDFATREHIDAYFAEQRVSPPVAVQADSIQALTELVRCTPELATVLPDAVTDDRPRLRPVPLDPPLPARRAVLLVRDGAHRSPAAEAFMDVAAEVVRDRGYAPA</sequence>
<comment type="caution">
    <text evidence="6">The sequence shown here is derived from an EMBL/GenBank/DDBJ whole genome shotgun (WGS) entry which is preliminary data.</text>
</comment>
<dbReference type="InterPro" id="IPR036390">
    <property type="entry name" value="WH_DNA-bd_sf"/>
</dbReference>
<evidence type="ECO:0000313" key="7">
    <source>
        <dbReference type="Proteomes" id="UP000263094"/>
    </source>
</evidence>
<dbReference type="EMBL" id="QUAK01000123">
    <property type="protein sequence ID" value="RFU84217.1"/>
    <property type="molecule type" value="Genomic_DNA"/>
</dbReference>
<dbReference type="Pfam" id="PF00126">
    <property type="entry name" value="HTH_1"/>
    <property type="match status" value="1"/>
</dbReference>
<evidence type="ECO:0000256" key="2">
    <source>
        <dbReference type="ARBA" id="ARBA00023015"/>
    </source>
</evidence>
<name>A0A372M1Q6_9ACTN</name>
<dbReference type="GO" id="GO:0005829">
    <property type="term" value="C:cytosol"/>
    <property type="evidence" value="ECO:0007669"/>
    <property type="project" value="TreeGrafter"/>
</dbReference>
<reference evidence="6 7" key="1">
    <citation type="submission" date="2018-08" db="EMBL/GenBank/DDBJ databases">
        <title>Isolation, diversity and antifungal activity of Actinobacteria from wheat.</title>
        <authorList>
            <person name="Han C."/>
        </authorList>
    </citation>
    <scope>NUCLEOTIDE SEQUENCE [LARGE SCALE GENOMIC DNA]</scope>
    <source>
        <strain evidence="6 7">NEAU-YY421</strain>
    </source>
</reference>
<keyword evidence="7" id="KW-1185">Reference proteome</keyword>
<dbReference type="RefSeq" id="WP_128558144.1">
    <property type="nucleotide sequence ID" value="NZ_QUAK01000123.1"/>
</dbReference>
<evidence type="ECO:0000313" key="6">
    <source>
        <dbReference type="EMBL" id="RFU84217.1"/>
    </source>
</evidence>
<dbReference type="PRINTS" id="PR00039">
    <property type="entry name" value="HTHLYSR"/>
</dbReference>
<dbReference type="GO" id="GO:0003677">
    <property type="term" value="F:DNA binding"/>
    <property type="evidence" value="ECO:0007669"/>
    <property type="project" value="UniProtKB-KW"/>
</dbReference>
<keyword evidence="3" id="KW-0238">DNA-binding</keyword>
<dbReference type="Gene3D" id="3.40.190.290">
    <property type="match status" value="1"/>
</dbReference>
<dbReference type="Proteomes" id="UP000263094">
    <property type="component" value="Unassembled WGS sequence"/>
</dbReference>
<comment type="similarity">
    <text evidence="1">Belongs to the LysR transcriptional regulatory family.</text>
</comment>
<dbReference type="InterPro" id="IPR000847">
    <property type="entry name" value="LysR_HTH_N"/>
</dbReference>
<gene>
    <name evidence="6" type="ORF">DY218_23680</name>
</gene>
<dbReference type="PANTHER" id="PTHR30419">
    <property type="entry name" value="HTH-TYPE TRANSCRIPTIONAL REGULATOR YBHD"/>
    <property type="match status" value="1"/>
</dbReference>
<keyword evidence="2" id="KW-0805">Transcription regulation</keyword>
<dbReference type="SUPFAM" id="SSF46785">
    <property type="entry name" value="Winged helix' DNA-binding domain"/>
    <property type="match status" value="1"/>
</dbReference>
<proteinExistence type="inferred from homology"/>
<dbReference type="FunFam" id="1.10.10.10:FF:000001">
    <property type="entry name" value="LysR family transcriptional regulator"/>
    <property type="match status" value="1"/>
</dbReference>
<dbReference type="NCBIfam" id="NF008416">
    <property type="entry name" value="PRK11242.1"/>
    <property type="match status" value="1"/>
</dbReference>
<dbReference type="OrthoDB" id="3181812at2"/>
<dbReference type="InterPro" id="IPR005119">
    <property type="entry name" value="LysR_subst-bd"/>
</dbReference>
<accession>A0A372M1Q6</accession>
<evidence type="ECO:0000256" key="1">
    <source>
        <dbReference type="ARBA" id="ARBA00009437"/>
    </source>
</evidence>
<dbReference type="PROSITE" id="PS50931">
    <property type="entry name" value="HTH_LYSR"/>
    <property type="match status" value="1"/>
</dbReference>
<dbReference type="InterPro" id="IPR050950">
    <property type="entry name" value="HTH-type_LysR_regulators"/>
</dbReference>
<dbReference type="SUPFAM" id="SSF53850">
    <property type="entry name" value="Periplasmic binding protein-like II"/>
    <property type="match status" value="1"/>
</dbReference>
<organism evidence="6 7">
    <name type="scientific">Streptomyces triticagri</name>
    <dbReference type="NCBI Taxonomy" id="2293568"/>
    <lineage>
        <taxon>Bacteria</taxon>
        <taxon>Bacillati</taxon>
        <taxon>Actinomycetota</taxon>
        <taxon>Actinomycetes</taxon>
        <taxon>Kitasatosporales</taxon>
        <taxon>Streptomycetaceae</taxon>
        <taxon>Streptomyces</taxon>
    </lineage>
</organism>
<feature type="domain" description="HTH lysR-type" evidence="5">
    <location>
        <begin position="20"/>
        <end position="77"/>
    </location>
</feature>
<dbReference type="InterPro" id="IPR036388">
    <property type="entry name" value="WH-like_DNA-bd_sf"/>
</dbReference>
<evidence type="ECO:0000256" key="3">
    <source>
        <dbReference type="ARBA" id="ARBA00023125"/>
    </source>
</evidence>
<dbReference type="GO" id="GO:0003700">
    <property type="term" value="F:DNA-binding transcription factor activity"/>
    <property type="evidence" value="ECO:0007669"/>
    <property type="project" value="InterPro"/>
</dbReference>
<protein>
    <submittedName>
        <fullName evidence="6">Transcriptional regulator CynR</fullName>
    </submittedName>
</protein>
<dbReference type="AlphaFoldDB" id="A0A372M1Q6"/>
<keyword evidence="4" id="KW-0804">Transcription</keyword>
<evidence type="ECO:0000259" key="5">
    <source>
        <dbReference type="PROSITE" id="PS50931"/>
    </source>
</evidence>
<evidence type="ECO:0000256" key="4">
    <source>
        <dbReference type="ARBA" id="ARBA00023163"/>
    </source>
</evidence>
<dbReference type="Gene3D" id="1.10.10.10">
    <property type="entry name" value="Winged helix-like DNA-binding domain superfamily/Winged helix DNA-binding domain"/>
    <property type="match status" value="1"/>
</dbReference>